<evidence type="ECO:0000313" key="2">
    <source>
        <dbReference type="Proteomes" id="UP000224386"/>
    </source>
</evidence>
<accession>A0A2C1MJT5</accession>
<gene>
    <name evidence="1" type="ORF">COK05_06515</name>
</gene>
<proteinExistence type="predicted"/>
<evidence type="ECO:0000313" key="1">
    <source>
        <dbReference type="EMBL" id="PFQ49432.1"/>
    </source>
</evidence>
<name>A0A2C1MJT5_BACCE</name>
<dbReference type="EMBL" id="NVAP01000012">
    <property type="protein sequence ID" value="PFQ49432.1"/>
    <property type="molecule type" value="Genomic_DNA"/>
</dbReference>
<reference evidence="1 2" key="1">
    <citation type="submission" date="2017-09" db="EMBL/GenBank/DDBJ databases">
        <title>Large-scale bioinformatics analysis of Bacillus genomes uncovers conserved roles of natural products in bacterial physiology.</title>
        <authorList>
            <consortium name="Agbiome Team Llc"/>
            <person name="Bleich R.M."/>
            <person name="Grubbs K.J."/>
            <person name="Santa Maria K.C."/>
            <person name="Allen S.E."/>
            <person name="Farag S."/>
            <person name="Shank E.A."/>
            <person name="Bowers A."/>
        </authorList>
    </citation>
    <scope>NUCLEOTIDE SEQUENCE [LARGE SCALE GENOMIC DNA]</scope>
    <source>
        <strain evidence="1 2">AFS070861</strain>
    </source>
</reference>
<dbReference type="AlphaFoldDB" id="A0A2C1MJT5"/>
<protein>
    <submittedName>
        <fullName evidence="1">Uncharacterized protein</fullName>
    </submittedName>
</protein>
<sequence length="63" mass="7204">MKSKSTWAKASIIGAFSSLYRKSMLNILSNIKHRMIKKDSVISLYFGVITKLSRKYLYNESGV</sequence>
<comment type="caution">
    <text evidence="1">The sequence shown here is derived from an EMBL/GenBank/DDBJ whole genome shotgun (WGS) entry which is preliminary data.</text>
</comment>
<dbReference type="Proteomes" id="UP000224386">
    <property type="component" value="Unassembled WGS sequence"/>
</dbReference>
<organism evidence="1 2">
    <name type="scientific">Bacillus cereus</name>
    <dbReference type="NCBI Taxonomy" id="1396"/>
    <lineage>
        <taxon>Bacteria</taxon>
        <taxon>Bacillati</taxon>
        <taxon>Bacillota</taxon>
        <taxon>Bacilli</taxon>
        <taxon>Bacillales</taxon>
        <taxon>Bacillaceae</taxon>
        <taxon>Bacillus</taxon>
        <taxon>Bacillus cereus group</taxon>
    </lineage>
</organism>